<evidence type="ECO:0000256" key="2">
    <source>
        <dbReference type="ARBA" id="ARBA00022692"/>
    </source>
</evidence>
<evidence type="ECO:0000313" key="7">
    <source>
        <dbReference type="Proteomes" id="UP000196475"/>
    </source>
</evidence>
<evidence type="ECO:0000313" key="6">
    <source>
        <dbReference type="EMBL" id="OUM86163.1"/>
    </source>
</evidence>
<evidence type="ECO:0000256" key="4">
    <source>
        <dbReference type="ARBA" id="ARBA00023136"/>
    </source>
</evidence>
<dbReference type="AlphaFoldDB" id="A0A1Y3PFT1"/>
<protein>
    <submittedName>
        <fullName evidence="6">Uncharacterized protein</fullName>
    </submittedName>
</protein>
<sequence length="117" mass="13028">MLMLFTGKLNKFRTIAMLLIFIGVILMYIGLLWRPGLFVFLTLGILMLAFSTIIYIFAGTLSNGAPKVVCPRCNRITKVIGKTDECLFCGVTLTFDPKYAPEQQNAPKQPEHTPPSS</sequence>
<feature type="transmembrane region" description="Helical" evidence="5">
    <location>
        <begin position="37"/>
        <end position="58"/>
    </location>
</feature>
<keyword evidence="3 5" id="KW-1133">Transmembrane helix</keyword>
<dbReference type="NCBIfam" id="NF002796">
    <property type="entry name" value="PRK02935.1"/>
    <property type="match status" value="1"/>
</dbReference>
<dbReference type="InterPro" id="IPR020912">
    <property type="entry name" value="UPF0295"/>
</dbReference>
<dbReference type="Pfam" id="PF11023">
    <property type="entry name" value="DUF2614"/>
    <property type="match status" value="1"/>
</dbReference>
<dbReference type="Proteomes" id="UP000196475">
    <property type="component" value="Unassembled WGS sequence"/>
</dbReference>
<accession>A0A1Y3PFT1</accession>
<reference evidence="7" key="1">
    <citation type="submission" date="2016-06" db="EMBL/GenBank/DDBJ databases">
        <authorList>
            <person name="Nascimento L."/>
            <person name="Pereira R.V."/>
            <person name="Martins L.F."/>
            <person name="Quaggio R.B."/>
            <person name="Silva A.M."/>
            <person name="Setubal J.C."/>
        </authorList>
    </citation>
    <scope>NUCLEOTIDE SEQUENCE [LARGE SCALE GENOMIC DNA]</scope>
</reference>
<evidence type="ECO:0000256" key="3">
    <source>
        <dbReference type="ARBA" id="ARBA00022989"/>
    </source>
</evidence>
<comment type="caution">
    <text evidence="6">The sequence shown here is derived from an EMBL/GenBank/DDBJ whole genome shotgun (WGS) entry which is preliminary data.</text>
</comment>
<evidence type="ECO:0000256" key="5">
    <source>
        <dbReference type="SAM" id="Phobius"/>
    </source>
</evidence>
<name>A0A1Y3PFT1_9BACI</name>
<proteinExistence type="predicted"/>
<keyword evidence="4 5" id="KW-0472">Membrane</keyword>
<evidence type="ECO:0000256" key="1">
    <source>
        <dbReference type="ARBA" id="ARBA00022475"/>
    </source>
</evidence>
<organism evidence="6 7">
    <name type="scientific">Bacillus thermozeamaize</name>
    <dbReference type="NCBI Taxonomy" id="230954"/>
    <lineage>
        <taxon>Bacteria</taxon>
        <taxon>Bacillati</taxon>
        <taxon>Bacillota</taxon>
        <taxon>Bacilli</taxon>
        <taxon>Bacillales</taxon>
        <taxon>Bacillaceae</taxon>
        <taxon>Bacillus</taxon>
    </lineage>
</organism>
<keyword evidence="1" id="KW-1003">Cell membrane</keyword>
<feature type="transmembrane region" description="Helical" evidence="5">
    <location>
        <begin position="12"/>
        <end position="31"/>
    </location>
</feature>
<dbReference type="EMBL" id="LZRT01000094">
    <property type="protein sequence ID" value="OUM86163.1"/>
    <property type="molecule type" value="Genomic_DNA"/>
</dbReference>
<keyword evidence="2 5" id="KW-0812">Transmembrane</keyword>
<gene>
    <name evidence="6" type="ORF">BAA01_01670</name>
</gene>